<keyword evidence="3" id="KW-1185">Reference proteome</keyword>
<gene>
    <name evidence="2" type="ORF">CCAP1982_LOCUS4003</name>
</gene>
<comment type="caution">
    <text evidence="2">The sequence shown here is derived from an EMBL/GenBank/DDBJ whole genome shotgun (WGS) entry which is preliminary data.</text>
</comment>
<name>A0A811U8M5_CERCA</name>
<proteinExistence type="predicted"/>
<accession>A0A811U8M5</accession>
<evidence type="ECO:0000313" key="2">
    <source>
        <dbReference type="EMBL" id="CAD6995284.1"/>
    </source>
</evidence>
<protein>
    <submittedName>
        <fullName evidence="2">(Mediterranean fruit fly) hypothetical protein</fullName>
    </submittedName>
</protein>
<dbReference type="EMBL" id="CAJHJT010000001">
    <property type="protein sequence ID" value="CAD6995284.1"/>
    <property type="molecule type" value="Genomic_DNA"/>
</dbReference>
<dbReference type="AlphaFoldDB" id="A0A811U8M5"/>
<feature type="region of interest" description="Disordered" evidence="1">
    <location>
        <begin position="120"/>
        <end position="149"/>
    </location>
</feature>
<dbReference type="Proteomes" id="UP000606786">
    <property type="component" value="Unassembled WGS sequence"/>
</dbReference>
<reference evidence="2" key="1">
    <citation type="submission" date="2020-11" db="EMBL/GenBank/DDBJ databases">
        <authorList>
            <person name="Whitehead M."/>
        </authorList>
    </citation>
    <scope>NUCLEOTIDE SEQUENCE</scope>
    <source>
        <strain evidence="2">EGII</strain>
    </source>
</reference>
<organism evidence="2 3">
    <name type="scientific">Ceratitis capitata</name>
    <name type="common">Mediterranean fruit fly</name>
    <name type="synonym">Tephritis capitata</name>
    <dbReference type="NCBI Taxonomy" id="7213"/>
    <lineage>
        <taxon>Eukaryota</taxon>
        <taxon>Metazoa</taxon>
        <taxon>Ecdysozoa</taxon>
        <taxon>Arthropoda</taxon>
        <taxon>Hexapoda</taxon>
        <taxon>Insecta</taxon>
        <taxon>Pterygota</taxon>
        <taxon>Neoptera</taxon>
        <taxon>Endopterygota</taxon>
        <taxon>Diptera</taxon>
        <taxon>Brachycera</taxon>
        <taxon>Muscomorpha</taxon>
        <taxon>Tephritoidea</taxon>
        <taxon>Tephritidae</taxon>
        <taxon>Ceratitis</taxon>
        <taxon>Ceratitis</taxon>
    </lineage>
</organism>
<evidence type="ECO:0000313" key="3">
    <source>
        <dbReference type="Proteomes" id="UP000606786"/>
    </source>
</evidence>
<sequence>MFGFCEQPCATNRALNFSISPDGLRFTVNTHLHPMTFLCFGLSTNTQVPFFVSESNSDFIAAFQCSRSFEVNASFTVCGFSPTKFNTSASLYCFFGRPIPPSRINFGLPRPLFRATTGSLSSSNEYTSSSSSPFSSSSSTTPASPLPTLTSSIELDKTFRS</sequence>
<evidence type="ECO:0000256" key="1">
    <source>
        <dbReference type="SAM" id="MobiDB-lite"/>
    </source>
</evidence>